<reference evidence="1 2" key="1">
    <citation type="submission" date="2019-02" db="EMBL/GenBank/DDBJ databases">
        <title>Deep-cultivation of Planctomycetes and their phenomic and genomic characterization uncovers novel biology.</title>
        <authorList>
            <person name="Wiegand S."/>
            <person name="Jogler M."/>
            <person name="Boedeker C."/>
            <person name="Pinto D."/>
            <person name="Vollmers J."/>
            <person name="Rivas-Marin E."/>
            <person name="Kohn T."/>
            <person name="Peeters S.H."/>
            <person name="Heuer A."/>
            <person name="Rast P."/>
            <person name="Oberbeckmann S."/>
            <person name="Bunk B."/>
            <person name="Jeske O."/>
            <person name="Meyerdierks A."/>
            <person name="Storesund J.E."/>
            <person name="Kallscheuer N."/>
            <person name="Luecker S."/>
            <person name="Lage O.M."/>
            <person name="Pohl T."/>
            <person name="Merkel B.J."/>
            <person name="Hornburger P."/>
            <person name="Mueller R.-W."/>
            <person name="Bruemmer F."/>
            <person name="Labrenz M."/>
            <person name="Spormann A.M."/>
            <person name="Op Den Camp H."/>
            <person name="Overmann J."/>
            <person name="Amann R."/>
            <person name="Jetten M.S.M."/>
            <person name="Mascher T."/>
            <person name="Medema M.H."/>
            <person name="Devos D.P."/>
            <person name="Kaster A.-K."/>
            <person name="Ovreas L."/>
            <person name="Rohde M."/>
            <person name="Galperin M.Y."/>
            <person name="Jogler C."/>
        </authorList>
    </citation>
    <scope>NUCLEOTIDE SEQUENCE [LARGE SCALE GENOMIC DNA]</scope>
    <source>
        <strain evidence="1 2">Pla144</strain>
    </source>
</reference>
<protein>
    <submittedName>
        <fullName evidence="1">Uncharacterized protein</fullName>
    </submittedName>
</protein>
<dbReference type="EMBL" id="SJPS01000003">
    <property type="protein sequence ID" value="TWU27753.1"/>
    <property type="molecule type" value="Genomic_DNA"/>
</dbReference>
<gene>
    <name evidence="1" type="ORF">Pla144_25300</name>
</gene>
<dbReference type="RefSeq" id="WP_146450917.1">
    <property type="nucleotide sequence ID" value="NZ_SJPS01000003.1"/>
</dbReference>
<evidence type="ECO:0000313" key="1">
    <source>
        <dbReference type="EMBL" id="TWU27753.1"/>
    </source>
</evidence>
<dbReference type="Proteomes" id="UP000318437">
    <property type="component" value="Unassembled WGS sequence"/>
</dbReference>
<organism evidence="1 2">
    <name type="scientific">Bythopirellula polymerisocia</name>
    <dbReference type="NCBI Taxonomy" id="2528003"/>
    <lineage>
        <taxon>Bacteria</taxon>
        <taxon>Pseudomonadati</taxon>
        <taxon>Planctomycetota</taxon>
        <taxon>Planctomycetia</taxon>
        <taxon>Pirellulales</taxon>
        <taxon>Lacipirellulaceae</taxon>
        <taxon>Bythopirellula</taxon>
    </lineage>
</organism>
<dbReference type="AlphaFoldDB" id="A0A5C6CS37"/>
<comment type="caution">
    <text evidence="1">The sequence shown here is derived from an EMBL/GenBank/DDBJ whole genome shotgun (WGS) entry which is preliminary data.</text>
</comment>
<keyword evidence="2" id="KW-1185">Reference proteome</keyword>
<dbReference type="OrthoDB" id="274821at2"/>
<accession>A0A5C6CS37</accession>
<sequence length="164" mass="18021">MVRHILLCLFSCCCLGGLISGCDRRPIIVETDLPESQLRLMKINAAYNSFVDRFGRVPSGEKELLPLLAAENSKEDTPEKLLTSSTGQPFVICYGLDPTADLTWAKSTPVLAYEQISSGQDGEGKRWVLTAMGSILRMPDAEFRRASFPPGHEPMFENNAGNAL</sequence>
<evidence type="ECO:0000313" key="2">
    <source>
        <dbReference type="Proteomes" id="UP000318437"/>
    </source>
</evidence>
<proteinExistence type="predicted"/>
<dbReference type="PROSITE" id="PS51257">
    <property type="entry name" value="PROKAR_LIPOPROTEIN"/>
    <property type="match status" value="1"/>
</dbReference>
<name>A0A5C6CS37_9BACT</name>